<sequence>MLPFIVAQKLDQGVTNPIVARLTLQNFEILQNCAISKEKAEKIQSLYLNDLTPKLLRCRQILDKLRAESEKRAASHKTPGKGAVSVTLPQVMQLEEECRSYLYEAKNFLRDLLQVFNLLFGTSFEEASEWTMPKKPRPSVIAYAEANFQAQPDHIRYLKQLPACTAPFVWMRNAVEHPGGHSGTLVIRNFRFEPDGTLTAPDWRRDKDGTTEYGPISIVEDMRISVENFLILAEDVLVMWAVDHAAIPGLIEMSVIPEKARNPACPIKYKMSLRQGALGGLANQASQPSAGGGVQAGDTRA</sequence>
<dbReference type="RefSeq" id="WP_057842447.1">
    <property type="nucleotide sequence ID" value="NZ_LLYA01000046.1"/>
</dbReference>
<dbReference type="OrthoDB" id="2110687at2"/>
<keyword evidence="3" id="KW-1185">Reference proteome</keyword>
<comment type="caution">
    <text evidence="2">The sequence shown here is derived from an EMBL/GenBank/DDBJ whole genome shotgun (WGS) entry which is preliminary data.</text>
</comment>
<gene>
    <name evidence="2" type="ORF">CQ13_18410</name>
</gene>
<feature type="region of interest" description="Disordered" evidence="1">
    <location>
        <begin position="282"/>
        <end position="301"/>
    </location>
</feature>
<evidence type="ECO:0000256" key="1">
    <source>
        <dbReference type="SAM" id="MobiDB-lite"/>
    </source>
</evidence>
<proteinExistence type="predicted"/>
<organism evidence="2 3">
    <name type="scientific">Bradyrhizobium retamae</name>
    <dbReference type="NCBI Taxonomy" id="1300035"/>
    <lineage>
        <taxon>Bacteria</taxon>
        <taxon>Pseudomonadati</taxon>
        <taxon>Pseudomonadota</taxon>
        <taxon>Alphaproteobacteria</taxon>
        <taxon>Hyphomicrobiales</taxon>
        <taxon>Nitrobacteraceae</taxon>
        <taxon>Bradyrhizobium</taxon>
    </lineage>
</organism>
<dbReference type="Proteomes" id="UP000052023">
    <property type="component" value="Unassembled WGS sequence"/>
</dbReference>
<evidence type="ECO:0000313" key="2">
    <source>
        <dbReference type="EMBL" id="KRR29113.1"/>
    </source>
</evidence>
<name>A0A0R3N9R0_9BRAD</name>
<dbReference type="AlphaFoldDB" id="A0A0R3N9R0"/>
<reference evidence="2 3" key="1">
    <citation type="submission" date="2014-03" db="EMBL/GenBank/DDBJ databases">
        <title>Bradyrhizobium valentinum sp. nov., isolated from effective nodules of Lupinus mariae-josephae, a lupine endemic of basic-lime soils in Eastern Spain.</title>
        <authorList>
            <person name="Duran D."/>
            <person name="Rey L."/>
            <person name="Navarro A."/>
            <person name="Busquets A."/>
            <person name="Imperial J."/>
            <person name="Ruiz-Argueso T."/>
        </authorList>
    </citation>
    <scope>NUCLEOTIDE SEQUENCE [LARGE SCALE GENOMIC DNA]</scope>
    <source>
        <strain evidence="2 3">Ro19</strain>
    </source>
</reference>
<evidence type="ECO:0000313" key="3">
    <source>
        <dbReference type="Proteomes" id="UP000052023"/>
    </source>
</evidence>
<accession>A0A0R3N9R0</accession>
<dbReference type="EMBL" id="LLYA01000046">
    <property type="protein sequence ID" value="KRR29113.1"/>
    <property type="molecule type" value="Genomic_DNA"/>
</dbReference>
<protein>
    <submittedName>
        <fullName evidence="2">Uncharacterized protein</fullName>
    </submittedName>
</protein>